<evidence type="ECO:0000259" key="4">
    <source>
        <dbReference type="Pfam" id="PF13193"/>
    </source>
</evidence>
<dbReference type="PANTHER" id="PTHR43201:SF5">
    <property type="entry name" value="MEDIUM-CHAIN ACYL-COA LIGASE ACSF2, MITOCHONDRIAL"/>
    <property type="match status" value="1"/>
</dbReference>
<dbReference type="Proteomes" id="UP001479933">
    <property type="component" value="Chromosome"/>
</dbReference>
<dbReference type="InterPro" id="IPR042099">
    <property type="entry name" value="ANL_N_sf"/>
</dbReference>
<feature type="domain" description="AMP-binding enzyme C-terminal" evidence="4">
    <location>
        <begin position="433"/>
        <end position="508"/>
    </location>
</feature>
<proteinExistence type="inferred from homology"/>
<dbReference type="InterPro" id="IPR045851">
    <property type="entry name" value="AMP-bd_C_sf"/>
</dbReference>
<dbReference type="SUPFAM" id="SSF56801">
    <property type="entry name" value="Acetyl-CoA synthetase-like"/>
    <property type="match status" value="1"/>
</dbReference>
<dbReference type="InterPro" id="IPR000873">
    <property type="entry name" value="AMP-dep_synth/lig_dom"/>
</dbReference>
<sequence length="523" mass="56332">MEVFIITTAPLTVGDIVVDNATRFPDQAAYIAGERVRTHRELYDRARSLAAALESRGVHRSDRVAVYGRNSIEFGEVLAMGQISGIVVATVNFRLSPVEVTSILADSTPRVLFVDADLLTTVADRLPDDIEVVCLDPSAGVPPQGVPTFDEFVTCTSEEPVSRARATDIACLIYTSGTTGRPKGCIVGQDGLREIAFILTNEMRLGSQDRQLLVMPMFHIGAMAIGLAAHARGATVVLHRGFDTAETLQSVVDHGITALHLAPTMLQELVRAARDSPAALRGIRVVVYSAAPITADNLAAAMAAMPDAGFTNMYGQTEVITSGLPFEFHDRDGSALAERRLSSVGLPFPGNRVRIVDDAGHEVPTGESGEIIVWSATAFRGYWNNSAATADTLRDGWCHTGDVGVLDDDGLLHIVDRKKDVVISGGENVYSLEVEDAISDHPDVAECAVIGTPDDRWGEAVTGIIVSQAGTEFDPDALRSFLRDRLAAYKIPKRFFPVPELPKMATGKIDKKALRVEFSRPAE</sequence>
<dbReference type="Gene3D" id="3.30.300.30">
    <property type="match status" value="1"/>
</dbReference>
<dbReference type="PANTHER" id="PTHR43201">
    <property type="entry name" value="ACYL-COA SYNTHETASE"/>
    <property type="match status" value="1"/>
</dbReference>
<dbReference type="InterPro" id="IPR025110">
    <property type="entry name" value="AMP-bd_C"/>
</dbReference>
<evidence type="ECO:0000256" key="2">
    <source>
        <dbReference type="ARBA" id="ARBA00022598"/>
    </source>
</evidence>
<dbReference type="EMBL" id="CP136137">
    <property type="protein sequence ID" value="WYY09649.1"/>
    <property type="molecule type" value="Genomic_DNA"/>
</dbReference>
<dbReference type="PROSITE" id="PS00455">
    <property type="entry name" value="AMP_BINDING"/>
    <property type="match status" value="1"/>
</dbReference>
<gene>
    <name evidence="5" type="ORF">RVF87_17795</name>
</gene>
<dbReference type="RefSeq" id="WP_307825502.1">
    <property type="nucleotide sequence ID" value="NZ_CP136137.1"/>
</dbReference>
<dbReference type="Pfam" id="PF13193">
    <property type="entry name" value="AMP-binding_C"/>
    <property type="match status" value="1"/>
</dbReference>
<feature type="domain" description="AMP-dependent synthetase/ligase" evidence="3">
    <location>
        <begin position="19"/>
        <end position="383"/>
    </location>
</feature>
<keyword evidence="6" id="KW-1185">Reference proteome</keyword>
<evidence type="ECO:0000256" key="1">
    <source>
        <dbReference type="ARBA" id="ARBA00006432"/>
    </source>
</evidence>
<organism evidence="5 6">
    <name type="scientific">Gordonia hydrophobica</name>
    <dbReference type="NCBI Taxonomy" id="40516"/>
    <lineage>
        <taxon>Bacteria</taxon>
        <taxon>Bacillati</taxon>
        <taxon>Actinomycetota</taxon>
        <taxon>Actinomycetes</taxon>
        <taxon>Mycobacteriales</taxon>
        <taxon>Gordoniaceae</taxon>
        <taxon>Gordonia</taxon>
    </lineage>
</organism>
<comment type="similarity">
    <text evidence="1">Belongs to the ATP-dependent AMP-binding enzyme family.</text>
</comment>
<evidence type="ECO:0000259" key="3">
    <source>
        <dbReference type="Pfam" id="PF00501"/>
    </source>
</evidence>
<dbReference type="InterPro" id="IPR020845">
    <property type="entry name" value="AMP-binding_CS"/>
</dbReference>
<accession>A0ABZ2U7G9</accession>
<evidence type="ECO:0000313" key="6">
    <source>
        <dbReference type="Proteomes" id="UP001479933"/>
    </source>
</evidence>
<reference evidence="5 6" key="1">
    <citation type="journal article" date="2023" name="Virus Evol.">
        <title>Computational host range prediction-The good, the bad, and the ugly.</title>
        <authorList>
            <person name="Howell A.A."/>
            <person name="Versoza C.J."/>
            <person name="Pfeifer S.P."/>
        </authorList>
    </citation>
    <scope>NUCLEOTIDE SEQUENCE [LARGE SCALE GENOMIC DNA]</scope>
    <source>
        <strain evidence="5 6">1610/1b</strain>
    </source>
</reference>
<dbReference type="Pfam" id="PF00501">
    <property type="entry name" value="AMP-binding"/>
    <property type="match status" value="1"/>
</dbReference>
<name>A0ABZ2U7G9_9ACTN</name>
<evidence type="ECO:0000313" key="5">
    <source>
        <dbReference type="EMBL" id="WYY09649.1"/>
    </source>
</evidence>
<keyword evidence="2" id="KW-0436">Ligase</keyword>
<dbReference type="Gene3D" id="3.40.50.12780">
    <property type="entry name" value="N-terminal domain of ligase-like"/>
    <property type="match status" value="1"/>
</dbReference>
<protein>
    <submittedName>
        <fullName evidence="5">AMP-binding protein</fullName>
    </submittedName>
</protein>